<protein>
    <recommendedName>
        <fullName evidence="4">Minor tail protein</fullName>
    </recommendedName>
</protein>
<feature type="transmembrane region" description="Helical" evidence="1">
    <location>
        <begin position="20"/>
        <end position="39"/>
    </location>
</feature>
<evidence type="ECO:0000256" key="1">
    <source>
        <dbReference type="SAM" id="Phobius"/>
    </source>
</evidence>
<dbReference type="RefSeq" id="YP_010751889.1">
    <property type="nucleotide sequence ID" value="NC_073374.1"/>
</dbReference>
<dbReference type="Proteomes" id="UP000424003">
    <property type="component" value="Segment"/>
</dbReference>
<reference evidence="2 3" key="1">
    <citation type="submission" date="2019-10" db="EMBL/GenBank/DDBJ databases">
        <authorList>
            <person name="Mahalingam V.A."/>
            <person name="Aull H.A."/>
            <person name="Garlena R.A."/>
            <person name="Russell D.A."/>
            <person name="Pope W.H."/>
            <person name="Jacobs-Sera D."/>
            <person name="Hatfull G.F."/>
        </authorList>
    </citation>
    <scope>NUCLEOTIDE SEQUENCE [LARGE SCALE GENOMIC DNA]</scope>
</reference>
<organism evidence="2 3">
    <name type="scientific">Microbacterium phage Ariadne</name>
    <dbReference type="NCBI Taxonomy" id="2656546"/>
    <lineage>
        <taxon>Viruses</taxon>
        <taxon>Duplodnaviria</taxon>
        <taxon>Heunggongvirae</taxon>
        <taxon>Uroviricota</taxon>
        <taxon>Caudoviricetes</taxon>
        <taxon>Hodgkinviridae</taxon>
        <taxon>Metamorphoovirus</taxon>
        <taxon>Metamorphoovirus ariadne</taxon>
    </lineage>
</organism>
<proteinExistence type="predicted"/>
<accession>A0A649VAT6</accession>
<evidence type="ECO:0000313" key="2">
    <source>
        <dbReference type="EMBL" id="QGJ89457.1"/>
    </source>
</evidence>
<dbReference type="GeneID" id="80005561"/>
<sequence length="141" mass="15572">MGEMLAVLAAETSEPSMPWLTPLIALGTLLLGSGGVVAWRRLTHDKRIGVAQQETAEDDALSNRWRAIIETQTKVLLEPMQAQIATLTTEVAEVKVELAESRRKYWGAVGYIRTLHNWINRHLPGSVEQVPPPPAILAEDI</sequence>
<gene>
    <name evidence="2" type="primary">53</name>
    <name evidence="2" type="ORF">PBI_ARIADNE_53</name>
</gene>
<keyword evidence="1" id="KW-0812">Transmembrane</keyword>
<keyword evidence="3" id="KW-1185">Reference proteome</keyword>
<keyword evidence="1" id="KW-1133">Transmembrane helix</keyword>
<name>A0A649VAT6_9CAUD</name>
<evidence type="ECO:0008006" key="4">
    <source>
        <dbReference type="Google" id="ProtNLM"/>
    </source>
</evidence>
<evidence type="ECO:0000313" key="3">
    <source>
        <dbReference type="Proteomes" id="UP000424003"/>
    </source>
</evidence>
<dbReference type="EMBL" id="MN585986">
    <property type="protein sequence ID" value="QGJ89457.1"/>
    <property type="molecule type" value="Genomic_DNA"/>
</dbReference>
<dbReference type="KEGG" id="vg:80005561"/>
<keyword evidence="1" id="KW-0472">Membrane</keyword>